<keyword evidence="1" id="KW-0540">Nuclease</keyword>
<dbReference type="GO" id="GO:0003677">
    <property type="term" value="F:DNA binding"/>
    <property type="evidence" value="ECO:0007669"/>
    <property type="project" value="UniProtKB-KW"/>
</dbReference>
<dbReference type="InterPro" id="IPR008918">
    <property type="entry name" value="HhH2"/>
</dbReference>
<dbReference type="GO" id="GO:0008409">
    <property type="term" value="F:5'-3' exonuclease activity"/>
    <property type="evidence" value="ECO:0007669"/>
    <property type="project" value="InterPro"/>
</dbReference>
<dbReference type="GO" id="GO:0017108">
    <property type="term" value="F:5'-flap endonuclease activity"/>
    <property type="evidence" value="ECO:0007669"/>
    <property type="project" value="InterPro"/>
</dbReference>
<dbReference type="Pfam" id="PF02739">
    <property type="entry name" value="5_3_exonuc_N"/>
    <property type="match status" value="1"/>
</dbReference>
<dbReference type="Gene3D" id="3.40.50.1010">
    <property type="entry name" value="5'-nuclease"/>
    <property type="match status" value="1"/>
</dbReference>
<dbReference type="InterPro" id="IPR020046">
    <property type="entry name" value="5-3_exonucl_a-hlix_arch_N"/>
</dbReference>
<dbReference type="Pfam" id="PF01367">
    <property type="entry name" value="5_3_exonuc"/>
    <property type="match status" value="1"/>
</dbReference>
<dbReference type="InterPro" id="IPR029060">
    <property type="entry name" value="PIN-like_dom_sf"/>
</dbReference>
<dbReference type="InterPro" id="IPR020045">
    <property type="entry name" value="DNA_polI_H3TH"/>
</dbReference>
<dbReference type="Gene3D" id="1.10.150.20">
    <property type="entry name" value="5' to 3' exonuclease, C-terminal subdomain"/>
    <property type="match status" value="1"/>
</dbReference>
<reference evidence="6" key="1">
    <citation type="submission" date="2017-09" db="EMBL/GenBank/DDBJ databases">
        <title>Depth-based differentiation of microbial function through sediment-hosted aquifers and enrichment of novel symbionts in the deep terrestrial subsurface.</title>
        <authorList>
            <person name="Probst A.J."/>
            <person name="Ladd B."/>
            <person name="Jarett J.K."/>
            <person name="Geller-Mcgrath D.E."/>
            <person name="Sieber C.M.K."/>
            <person name="Emerson J.B."/>
            <person name="Anantharaman K."/>
            <person name="Thomas B.C."/>
            <person name="Malmstrom R."/>
            <person name="Stieglmeier M."/>
            <person name="Klingl A."/>
            <person name="Woyke T."/>
            <person name="Ryan C.M."/>
            <person name="Banfield J.F."/>
        </authorList>
    </citation>
    <scope>NUCLEOTIDE SEQUENCE [LARGE SCALE GENOMIC DNA]</scope>
</reference>
<dbReference type="CDD" id="cd09898">
    <property type="entry name" value="H3TH_53EXO"/>
    <property type="match status" value="1"/>
</dbReference>
<gene>
    <name evidence="5" type="ORF">COY73_00615</name>
</gene>
<evidence type="ECO:0000259" key="4">
    <source>
        <dbReference type="SMART" id="SM00475"/>
    </source>
</evidence>
<dbReference type="FunFam" id="1.10.150.20:FF:000003">
    <property type="entry name" value="DNA polymerase I"/>
    <property type="match status" value="1"/>
</dbReference>
<evidence type="ECO:0000256" key="2">
    <source>
        <dbReference type="ARBA" id="ARBA00022801"/>
    </source>
</evidence>
<dbReference type="InterPro" id="IPR038969">
    <property type="entry name" value="FEN"/>
</dbReference>
<organism evidence="5 6">
    <name type="scientific">Candidatus Nealsonbacteria bacterium CG_4_10_14_0_8_um_filter_37_14</name>
    <dbReference type="NCBI Taxonomy" id="1974684"/>
    <lineage>
        <taxon>Bacteria</taxon>
        <taxon>Candidatus Nealsoniibacteriota</taxon>
    </lineage>
</organism>
<evidence type="ECO:0000256" key="3">
    <source>
        <dbReference type="ARBA" id="ARBA00023125"/>
    </source>
</evidence>
<dbReference type="SUPFAM" id="SSF47807">
    <property type="entry name" value="5' to 3' exonuclease, C-terminal subdomain"/>
    <property type="match status" value="1"/>
</dbReference>
<dbReference type="SMART" id="SM00279">
    <property type="entry name" value="HhH2"/>
    <property type="match status" value="1"/>
</dbReference>
<dbReference type="InterPro" id="IPR036279">
    <property type="entry name" value="5-3_exonuclease_C_sf"/>
</dbReference>
<sequence length="304" mass="34544">MAGEKKCLIIIDANSVIHRAYHALPPLTTTKGELVNAVYGFLLVFLKAIKEFQPDHIAACFDFPAPTFRSKIFKEYKAKRPPAPEELYRQIPKVKEILKAFNVPIFEKEGFEADDLIGTISKLAPKKQIFPGVEIIILSGDSDTLQLVGLNTRVYLLKKGVKDTVLYNQDLVKEKYQGLTAEKIVDFKALRGDPSDNIPGAPGVGEKTAIELIKNFGTVENLYQELEQKSEKTKELKPKLKEILLQSKEQVFFSKELSKIKKDVPIDFQLRKKSWREYNKGEVVQMLEDLEFYSLIGRLPEAKN</sequence>
<dbReference type="AlphaFoldDB" id="A0A2M7R7L5"/>
<proteinExistence type="predicted"/>
<dbReference type="EMBL" id="PFLW01000018">
    <property type="protein sequence ID" value="PIY89562.1"/>
    <property type="molecule type" value="Genomic_DNA"/>
</dbReference>
<accession>A0A2M7R7L5</accession>
<comment type="caution">
    <text evidence="5">The sequence shown here is derived from an EMBL/GenBank/DDBJ whole genome shotgun (WGS) entry which is preliminary data.</text>
</comment>
<dbReference type="PANTHER" id="PTHR42646:SF2">
    <property type="entry name" value="5'-3' EXONUCLEASE FAMILY PROTEIN"/>
    <property type="match status" value="1"/>
</dbReference>
<feature type="domain" description="5'-3' exonuclease" evidence="4">
    <location>
        <begin position="5"/>
        <end position="276"/>
    </location>
</feature>
<evidence type="ECO:0000256" key="1">
    <source>
        <dbReference type="ARBA" id="ARBA00022722"/>
    </source>
</evidence>
<dbReference type="CDD" id="cd09859">
    <property type="entry name" value="PIN_53EXO"/>
    <property type="match status" value="1"/>
</dbReference>
<protein>
    <recommendedName>
        <fullName evidence="4">5'-3' exonuclease domain-containing protein</fullName>
    </recommendedName>
</protein>
<dbReference type="SMART" id="SM00475">
    <property type="entry name" value="53EXOc"/>
    <property type="match status" value="1"/>
</dbReference>
<evidence type="ECO:0000313" key="6">
    <source>
        <dbReference type="Proteomes" id="UP000230767"/>
    </source>
</evidence>
<dbReference type="InterPro" id="IPR002421">
    <property type="entry name" value="5-3_exonuclease"/>
</dbReference>
<keyword evidence="2" id="KW-0378">Hydrolase</keyword>
<evidence type="ECO:0000313" key="5">
    <source>
        <dbReference type="EMBL" id="PIY89562.1"/>
    </source>
</evidence>
<dbReference type="PANTHER" id="PTHR42646">
    <property type="entry name" value="FLAP ENDONUCLEASE XNI"/>
    <property type="match status" value="1"/>
</dbReference>
<keyword evidence="3" id="KW-0238">DNA-binding</keyword>
<dbReference type="Proteomes" id="UP000230767">
    <property type="component" value="Unassembled WGS sequence"/>
</dbReference>
<dbReference type="GO" id="GO:0033567">
    <property type="term" value="P:DNA replication, Okazaki fragment processing"/>
    <property type="evidence" value="ECO:0007669"/>
    <property type="project" value="InterPro"/>
</dbReference>
<dbReference type="SUPFAM" id="SSF88723">
    <property type="entry name" value="PIN domain-like"/>
    <property type="match status" value="1"/>
</dbReference>
<name>A0A2M7R7L5_9BACT</name>